<comment type="caution">
    <text evidence="23">The sequence shown here is derived from an EMBL/GenBank/DDBJ whole genome shotgun (WGS) entry which is preliminary data.</text>
</comment>
<dbReference type="RefSeq" id="WP_161056043.1">
    <property type="nucleotide sequence ID" value="NZ_WWCT01000014.1"/>
</dbReference>
<evidence type="ECO:0000256" key="2">
    <source>
        <dbReference type="ARBA" id="ARBA00004371"/>
    </source>
</evidence>
<evidence type="ECO:0000256" key="14">
    <source>
        <dbReference type="ARBA" id="ARBA00023034"/>
    </source>
</evidence>
<evidence type="ECO:0000256" key="12">
    <source>
        <dbReference type="ARBA" id="ARBA00022824"/>
    </source>
</evidence>
<organism evidence="23 24">
    <name type="scientific">Duganella levis</name>
    <dbReference type="NCBI Taxonomy" id="2692169"/>
    <lineage>
        <taxon>Bacteria</taxon>
        <taxon>Pseudomonadati</taxon>
        <taxon>Pseudomonadota</taxon>
        <taxon>Betaproteobacteria</taxon>
        <taxon>Burkholderiales</taxon>
        <taxon>Oxalobacteraceae</taxon>
        <taxon>Telluria group</taxon>
        <taxon>Duganella</taxon>
    </lineage>
</organism>
<evidence type="ECO:0000256" key="19">
    <source>
        <dbReference type="ARBA" id="ARBA00025833"/>
    </source>
</evidence>
<name>A0ABW9W2P8_9BURK</name>
<keyword evidence="14" id="KW-0333">Golgi apparatus</keyword>
<accession>A0ABW9W2P8</accession>
<protein>
    <recommendedName>
        <fullName evidence="5">Carboxypeptidase Q</fullName>
    </recommendedName>
    <alternativeName>
        <fullName evidence="20">Plasma glutamate carboxypeptidase</fullName>
    </alternativeName>
</protein>
<keyword evidence="15" id="KW-0482">Metalloprotease</keyword>
<gene>
    <name evidence="23" type="ORF">GTP69_17405</name>
</gene>
<keyword evidence="9" id="KW-0479">Metal-binding</keyword>
<keyword evidence="17" id="KW-0325">Glycoprotein</keyword>
<evidence type="ECO:0000256" key="3">
    <source>
        <dbReference type="ARBA" id="ARBA00004555"/>
    </source>
</evidence>
<feature type="signal peptide" evidence="21">
    <location>
        <begin position="1"/>
        <end position="23"/>
    </location>
</feature>
<keyword evidence="24" id="KW-1185">Reference proteome</keyword>
<evidence type="ECO:0000256" key="11">
    <source>
        <dbReference type="ARBA" id="ARBA00022801"/>
    </source>
</evidence>
<evidence type="ECO:0000256" key="15">
    <source>
        <dbReference type="ARBA" id="ARBA00023049"/>
    </source>
</evidence>
<proteinExistence type="predicted"/>
<evidence type="ECO:0000256" key="16">
    <source>
        <dbReference type="ARBA" id="ARBA00023145"/>
    </source>
</evidence>
<evidence type="ECO:0000313" key="23">
    <source>
        <dbReference type="EMBL" id="MYN28189.1"/>
    </source>
</evidence>
<keyword evidence="12" id="KW-0256">Endoplasmic reticulum</keyword>
<evidence type="ECO:0000256" key="17">
    <source>
        <dbReference type="ARBA" id="ARBA00023180"/>
    </source>
</evidence>
<evidence type="ECO:0000256" key="4">
    <source>
        <dbReference type="ARBA" id="ARBA00004613"/>
    </source>
</evidence>
<dbReference type="PANTHER" id="PTHR12053:SF3">
    <property type="entry name" value="CARBOXYPEPTIDASE Q"/>
    <property type="match status" value="1"/>
</dbReference>
<dbReference type="EMBL" id="WWCT01000014">
    <property type="protein sequence ID" value="MYN28189.1"/>
    <property type="molecule type" value="Genomic_DNA"/>
</dbReference>
<evidence type="ECO:0000256" key="13">
    <source>
        <dbReference type="ARBA" id="ARBA00022833"/>
    </source>
</evidence>
<evidence type="ECO:0000256" key="5">
    <source>
        <dbReference type="ARBA" id="ARBA00014116"/>
    </source>
</evidence>
<sequence length="452" mass="47406">MRALLQTGAALVLAFGLASHAVAGTADALRQQALASSEAYAILESLTTEIGARPAGSEADARAVAWAVAKFKALGYDKVTTEPVRFTAWRRGAESAEVTGPSPQRLAVTALGGSVGTNGDLHADVVAFPSLPALQAASPEQVRGKIVILSQHMERRRDGGGYADVLPMRSNGASIAARKGASALLIRSLATTDDRLPHTGSVIYDGGATIPAAAISGPDADLLERLLLRGQPVQLRLNLQSTTLTDQLSYNVIGDITGRELPQEVVMLSAHLDSWDLGTGAVDDGFGVALTMAAGALIKRQPQAPRRTVRVVLFANEENGFDGARTYAARPPSELACHRLVLESDWGAGRIYALRHPPADTALTKQMAQTLAPLGIALDGQAGTPGPDARFVAERKVPWLQLAQDASALFDHHHSANDTLDKVDPAALAQNTAAYSVVAWLAANAPAMPCQP</sequence>
<evidence type="ECO:0000256" key="7">
    <source>
        <dbReference type="ARBA" id="ARBA00022645"/>
    </source>
</evidence>
<keyword evidence="13" id="KW-0862">Zinc</keyword>
<evidence type="ECO:0000256" key="9">
    <source>
        <dbReference type="ARBA" id="ARBA00022723"/>
    </source>
</evidence>
<evidence type="ECO:0000256" key="1">
    <source>
        <dbReference type="ARBA" id="ARBA00004240"/>
    </source>
</evidence>
<keyword evidence="18" id="KW-0458">Lysosome</keyword>
<comment type="subcellular location">
    <subcellularLocation>
        <location evidence="1">Endoplasmic reticulum</location>
    </subcellularLocation>
    <subcellularLocation>
        <location evidence="3">Golgi apparatus</location>
    </subcellularLocation>
    <subcellularLocation>
        <location evidence="2">Lysosome</location>
    </subcellularLocation>
    <subcellularLocation>
        <location evidence="4">Secreted</location>
    </subcellularLocation>
</comment>
<evidence type="ECO:0000256" key="21">
    <source>
        <dbReference type="SAM" id="SignalP"/>
    </source>
</evidence>
<dbReference type="Pfam" id="PF04389">
    <property type="entry name" value="Peptidase_M28"/>
    <property type="match status" value="1"/>
</dbReference>
<comment type="subunit">
    <text evidence="19">Homodimer. The monomeric form is inactive while the homodimer is active.</text>
</comment>
<feature type="chain" id="PRO_5046481948" description="Carboxypeptidase Q" evidence="21">
    <location>
        <begin position="24"/>
        <end position="452"/>
    </location>
</feature>
<keyword evidence="10 21" id="KW-0732">Signal</keyword>
<keyword evidence="11" id="KW-0378">Hydrolase</keyword>
<evidence type="ECO:0000313" key="24">
    <source>
        <dbReference type="Proteomes" id="UP000642144"/>
    </source>
</evidence>
<dbReference type="InterPro" id="IPR039866">
    <property type="entry name" value="CPQ"/>
</dbReference>
<evidence type="ECO:0000256" key="10">
    <source>
        <dbReference type="ARBA" id="ARBA00022729"/>
    </source>
</evidence>
<dbReference type="Gene3D" id="3.50.30.30">
    <property type="match status" value="1"/>
</dbReference>
<dbReference type="SUPFAM" id="SSF53187">
    <property type="entry name" value="Zn-dependent exopeptidases"/>
    <property type="match status" value="1"/>
</dbReference>
<dbReference type="PANTHER" id="PTHR12053">
    <property type="entry name" value="PROTEASE FAMILY M28 PLASMA GLUTAMATE CARBOXYPEPTIDASE-RELATED"/>
    <property type="match status" value="1"/>
</dbReference>
<feature type="domain" description="Peptidase M28" evidence="22">
    <location>
        <begin position="251"/>
        <end position="434"/>
    </location>
</feature>
<dbReference type="Proteomes" id="UP000642144">
    <property type="component" value="Unassembled WGS sequence"/>
</dbReference>
<keyword evidence="7" id="KW-0121">Carboxypeptidase</keyword>
<evidence type="ECO:0000256" key="20">
    <source>
        <dbReference type="ARBA" id="ARBA00033328"/>
    </source>
</evidence>
<evidence type="ECO:0000256" key="8">
    <source>
        <dbReference type="ARBA" id="ARBA00022670"/>
    </source>
</evidence>
<dbReference type="Gene3D" id="3.40.630.10">
    <property type="entry name" value="Zn peptidases"/>
    <property type="match status" value="1"/>
</dbReference>
<reference evidence="23 24" key="1">
    <citation type="submission" date="2019-12" db="EMBL/GenBank/DDBJ databases">
        <title>Novel species isolated from a subtropical stream in China.</title>
        <authorList>
            <person name="Lu H."/>
        </authorList>
    </citation>
    <scope>NUCLEOTIDE SEQUENCE [LARGE SCALE GENOMIC DNA]</scope>
    <source>
        <strain evidence="23 24">CY42W</strain>
    </source>
</reference>
<evidence type="ECO:0000259" key="22">
    <source>
        <dbReference type="Pfam" id="PF04389"/>
    </source>
</evidence>
<keyword evidence="8" id="KW-0645">Protease</keyword>
<keyword evidence="6" id="KW-0964">Secreted</keyword>
<evidence type="ECO:0000256" key="6">
    <source>
        <dbReference type="ARBA" id="ARBA00022525"/>
    </source>
</evidence>
<dbReference type="InterPro" id="IPR007484">
    <property type="entry name" value="Peptidase_M28"/>
</dbReference>
<evidence type="ECO:0000256" key="18">
    <source>
        <dbReference type="ARBA" id="ARBA00023228"/>
    </source>
</evidence>
<keyword evidence="16" id="KW-0865">Zymogen</keyword>